<reference evidence="1" key="2">
    <citation type="submission" date="2022-06" db="UniProtKB">
        <authorList>
            <consortium name="EnsemblMetazoa"/>
        </authorList>
    </citation>
    <scope>IDENTIFICATION</scope>
    <source>
        <strain evidence="1">PS312</strain>
    </source>
</reference>
<accession>A0A8R1V0L0</accession>
<dbReference type="Proteomes" id="UP000005239">
    <property type="component" value="Unassembled WGS sequence"/>
</dbReference>
<proteinExistence type="predicted"/>
<organism evidence="1 2">
    <name type="scientific">Pristionchus pacificus</name>
    <name type="common">Parasitic nematode worm</name>
    <dbReference type="NCBI Taxonomy" id="54126"/>
    <lineage>
        <taxon>Eukaryota</taxon>
        <taxon>Metazoa</taxon>
        <taxon>Ecdysozoa</taxon>
        <taxon>Nematoda</taxon>
        <taxon>Chromadorea</taxon>
        <taxon>Rhabditida</taxon>
        <taxon>Rhabditina</taxon>
        <taxon>Diplogasteromorpha</taxon>
        <taxon>Diplogasteroidea</taxon>
        <taxon>Neodiplogasteridae</taxon>
        <taxon>Pristionchus</taxon>
    </lineage>
</organism>
<sequence>MWKTCTLAALFKLQISDIFLTSLSQMDFSVTLSFDETKNVLQYLKPLAEISHFEEVRFVEDQECKIAVFDQFFAGSSVNTKKFVPGMQEMRMSWKVEVDDFDSGYEEALLWLTSGWSNGFPVDEMPVDIKWMSSPWLTLVRNLNPVKISYIPMQFTPELLDFLNECACLVDKMWIAVVRESNTDQLQICSLAKNVLSKKCNSLCISGKIASLSSAQIEELIQHFTDTKRKLTLIIAAKDSPNTIHASHRIGDYILETKGNMVEIEHISKRMKVENVSSTTCLDITSGSPINLVKRKISDHDPTNKAKRRAMDRKAIEDFESCPLTDMLNVAQAHRKSLANKMLSLEQECTTNNFNLRIRNMFLQNEVNHFTMTFHFDSSIKRHMWCTVFEAAEANVGLIDHTVCLDRTFLLRVK</sequence>
<keyword evidence="2" id="KW-1185">Reference proteome</keyword>
<evidence type="ECO:0000313" key="2">
    <source>
        <dbReference type="Proteomes" id="UP000005239"/>
    </source>
</evidence>
<reference evidence="2" key="1">
    <citation type="journal article" date="2008" name="Nat. Genet.">
        <title>The Pristionchus pacificus genome provides a unique perspective on nematode lifestyle and parasitism.</title>
        <authorList>
            <person name="Dieterich C."/>
            <person name="Clifton S.W."/>
            <person name="Schuster L.N."/>
            <person name="Chinwalla A."/>
            <person name="Delehaunty K."/>
            <person name="Dinkelacker I."/>
            <person name="Fulton L."/>
            <person name="Fulton R."/>
            <person name="Godfrey J."/>
            <person name="Minx P."/>
            <person name="Mitreva M."/>
            <person name="Roeseler W."/>
            <person name="Tian H."/>
            <person name="Witte H."/>
            <person name="Yang S.P."/>
            <person name="Wilson R.K."/>
            <person name="Sommer R.J."/>
        </authorList>
    </citation>
    <scope>NUCLEOTIDE SEQUENCE [LARGE SCALE GENOMIC DNA]</scope>
    <source>
        <strain evidence="2">PS312</strain>
    </source>
</reference>
<gene>
    <name evidence="1" type="primary">WBGene00281201</name>
</gene>
<evidence type="ECO:0000313" key="1">
    <source>
        <dbReference type="EnsemblMetazoa" id="PPA42832.1"/>
    </source>
</evidence>
<name>A0A2A6BHW7_PRIPA</name>
<accession>A0A2A6BHW7</accession>
<protein>
    <submittedName>
        <fullName evidence="1">Uncharacterized protein</fullName>
    </submittedName>
</protein>
<dbReference type="EnsemblMetazoa" id="PPA42832.1">
    <property type="protein sequence ID" value="PPA42832.1"/>
    <property type="gene ID" value="WBGene00281201"/>
</dbReference>
<dbReference type="AlphaFoldDB" id="A0A2A6BHW7"/>